<evidence type="ECO:0000313" key="3">
    <source>
        <dbReference type="Proteomes" id="UP001145072"/>
    </source>
</evidence>
<feature type="domain" description="Transposase IS200-like" evidence="1">
    <location>
        <begin position="9"/>
        <end position="123"/>
    </location>
</feature>
<gene>
    <name evidence="2" type="ORF">NC661_19780</name>
</gene>
<sequence>MPRQARRKSNSGIYHVMLRGANRQEIFHDEEDCITFLDTVRAYKEKSSISVFSWCLMNNHVHLLLKEGDESLSETMKRIGVSYVWYYNLKYDTTGHLFQDRFRSEVVEDRRSFLAVIRYIHRNPLKAGIASHLGDWQWSSFTGIMGEYRYPRDLLDRDFVLQAFSNDKTIARNKFKAFCEKQNDEESLDEKYEVKKRLTDVDARNAIREMLCGVEIAQVKSMPRIERNKILYEIKVIKGLSQRQASRIFGVSASLINKVQSRQ</sequence>
<dbReference type="GO" id="GO:0003677">
    <property type="term" value="F:DNA binding"/>
    <property type="evidence" value="ECO:0007669"/>
    <property type="project" value="InterPro"/>
</dbReference>
<comment type="caution">
    <text evidence="2">The sequence shown here is derived from an EMBL/GenBank/DDBJ whole genome shotgun (WGS) entry which is preliminary data.</text>
</comment>
<name>A0A9X3WMQ0_9BACI</name>
<dbReference type="NCBIfam" id="NF047646">
    <property type="entry name" value="REP_Tyr_transpos"/>
    <property type="match status" value="1"/>
</dbReference>
<protein>
    <submittedName>
        <fullName evidence="2">Transposase</fullName>
    </submittedName>
</protein>
<dbReference type="Gene3D" id="3.30.70.1290">
    <property type="entry name" value="Transposase IS200-like"/>
    <property type="match status" value="1"/>
</dbReference>
<dbReference type="SUPFAM" id="SSF143422">
    <property type="entry name" value="Transposase IS200-like"/>
    <property type="match status" value="1"/>
</dbReference>
<dbReference type="Proteomes" id="UP001145072">
    <property type="component" value="Unassembled WGS sequence"/>
</dbReference>
<dbReference type="EMBL" id="JAMQJZ010000023">
    <property type="protein sequence ID" value="MDC3422597.1"/>
    <property type="molecule type" value="Genomic_DNA"/>
</dbReference>
<reference evidence="2" key="1">
    <citation type="submission" date="2022-06" db="EMBL/GenBank/DDBJ databases">
        <title>Aquibacillus sp. a new bacterium isolated from soil saline samples.</title>
        <authorList>
            <person name="Galisteo C."/>
            <person name="De La Haba R."/>
            <person name="Sanchez-Porro C."/>
            <person name="Ventosa A."/>
        </authorList>
    </citation>
    <scope>NUCLEOTIDE SEQUENCE</scope>
    <source>
        <strain evidence="2">JCM 12387</strain>
    </source>
</reference>
<dbReference type="PANTHER" id="PTHR34322:SF2">
    <property type="entry name" value="TRANSPOSASE IS200-LIKE DOMAIN-CONTAINING PROTEIN"/>
    <property type="match status" value="1"/>
</dbReference>
<evidence type="ECO:0000313" key="2">
    <source>
        <dbReference type="EMBL" id="MDC3422597.1"/>
    </source>
</evidence>
<dbReference type="InterPro" id="IPR002686">
    <property type="entry name" value="Transposase_17"/>
</dbReference>
<dbReference type="GO" id="GO:0004803">
    <property type="term" value="F:transposase activity"/>
    <property type="evidence" value="ECO:0007669"/>
    <property type="project" value="InterPro"/>
</dbReference>
<evidence type="ECO:0000259" key="1">
    <source>
        <dbReference type="SMART" id="SM01321"/>
    </source>
</evidence>
<dbReference type="PANTHER" id="PTHR34322">
    <property type="entry name" value="TRANSPOSASE, Y1_TNP DOMAIN-CONTAINING"/>
    <property type="match status" value="1"/>
</dbReference>
<dbReference type="SMART" id="SM01321">
    <property type="entry name" value="Y1_Tnp"/>
    <property type="match status" value="1"/>
</dbReference>
<organism evidence="2 3">
    <name type="scientific">Aquibacillus koreensis</name>
    <dbReference type="NCBI Taxonomy" id="279446"/>
    <lineage>
        <taxon>Bacteria</taxon>
        <taxon>Bacillati</taxon>
        <taxon>Bacillota</taxon>
        <taxon>Bacilli</taxon>
        <taxon>Bacillales</taxon>
        <taxon>Bacillaceae</taxon>
        <taxon>Aquibacillus</taxon>
    </lineage>
</organism>
<dbReference type="RefSeq" id="WP_259869199.1">
    <property type="nucleotide sequence ID" value="NZ_JAMQJZ010000023.1"/>
</dbReference>
<accession>A0A9X3WMQ0</accession>
<keyword evidence="3" id="KW-1185">Reference proteome</keyword>
<dbReference type="Pfam" id="PF01797">
    <property type="entry name" value="Y1_Tnp"/>
    <property type="match status" value="1"/>
</dbReference>
<dbReference type="InterPro" id="IPR036515">
    <property type="entry name" value="Transposase_17_sf"/>
</dbReference>
<proteinExistence type="predicted"/>
<dbReference type="GO" id="GO:0006313">
    <property type="term" value="P:DNA transposition"/>
    <property type="evidence" value="ECO:0007669"/>
    <property type="project" value="InterPro"/>
</dbReference>
<dbReference type="AlphaFoldDB" id="A0A9X3WMQ0"/>